<comment type="caution">
    <text evidence="1">The sequence shown here is derived from an EMBL/GenBank/DDBJ whole genome shotgun (WGS) entry which is preliminary data.</text>
</comment>
<dbReference type="EMBL" id="LKTP01000034">
    <property type="protein sequence ID" value="KRG27758.1"/>
    <property type="molecule type" value="Genomic_DNA"/>
</dbReference>
<dbReference type="RefSeq" id="WP_057482432.1">
    <property type="nucleotide sequence ID" value="NZ_BMWR01000004.1"/>
</dbReference>
<evidence type="ECO:0000313" key="2">
    <source>
        <dbReference type="Proteomes" id="UP000051643"/>
    </source>
</evidence>
<dbReference type="STRING" id="270918.APR42_08360"/>
<sequence length="121" mass="14815">MYLYIEMWNVTHQWIKLSVEERRQVFTNMEERIKEMKSRGVENMGWARNDEHTPYRSDYRYITVWKMPSKEEVKMLEDNLDRVGWYKYFSQANSRGEIIDRDEAIDFLINIKETSTSFLDI</sequence>
<name>A0A0Q9ZER2_9FLAO</name>
<protein>
    <recommendedName>
        <fullName evidence="3">NIPSNAP domain-containing protein</fullName>
    </recommendedName>
</protein>
<dbReference type="AlphaFoldDB" id="A0A0Q9ZER2"/>
<dbReference type="Pfam" id="PF20321">
    <property type="entry name" value="DUF6616"/>
    <property type="match status" value="1"/>
</dbReference>
<proteinExistence type="predicted"/>
<keyword evidence="2" id="KW-1185">Reference proteome</keyword>
<gene>
    <name evidence="1" type="ORF">APR42_08360</name>
</gene>
<dbReference type="InterPro" id="IPR046724">
    <property type="entry name" value="DUF6616"/>
</dbReference>
<evidence type="ECO:0000313" key="1">
    <source>
        <dbReference type="EMBL" id="KRG27758.1"/>
    </source>
</evidence>
<dbReference type="Proteomes" id="UP000051643">
    <property type="component" value="Unassembled WGS sequence"/>
</dbReference>
<evidence type="ECO:0008006" key="3">
    <source>
        <dbReference type="Google" id="ProtNLM"/>
    </source>
</evidence>
<organism evidence="1 2">
    <name type="scientific">Salegentibacter mishustinae</name>
    <dbReference type="NCBI Taxonomy" id="270918"/>
    <lineage>
        <taxon>Bacteria</taxon>
        <taxon>Pseudomonadati</taxon>
        <taxon>Bacteroidota</taxon>
        <taxon>Flavobacteriia</taxon>
        <taxon>Flavobacteriales</taxon>
        <taxon>Flavobacteriaceae</taxon>
        <taxon>Salegentibacter</taxon>
    </lineage>
</organism>
<dbReference type="OrthoDB" id="670883at2"/>
<accession>A0A0Q9ZER2</accession>
<reference evidence="1" key="1">
    <citation type="submission" date="2015-10" db="EMBL/GenBank/DDBJ databases">
        <title>Draft genome sequence of Salegentibacter mishustinae KCTC 12263.</title>
        <authorList>
            <person name="Lin W."/>
            <person name="Zheng Q."/>
        </authorList>
    </citation>
    <scope>NUCLEOTIDE SEQUENCE [LARGE SCALE GENOMIC DNA]</scope>
    <source>
        <strain evidence="1">KCTC 12263</strain>
    </source>
</reference>